<keyword evidence="2" id="KW-1185">Reference proteome</keyword>
<evidence type="ECO:0000313" key="2">
    <source>
        <dbReference type="Proteomes" id="UP001184230"/>
    </source>
</evidence>
<accession>A0ABU1N8P5</accession>
<dbReference type="SUPFAM" id="SSF53474">
    <property type="entry name" value="alpha/beta-Hydrolases"/>
    <property type="match status" value="1"/>
</dbReference>
<evidence type="ECO:0000313" key="1">
    <source>
        <dbReference type="EMBL" id="MDR6534818.1"/>
    </source>
</evidence>
<gene>
    <name evidence="1" type="ORF">J2739_000578</name>
</gene>
<organism evidence="1 2">
    <name type="scientific">Variovorax soli</name>
    <dbReference type="NCBI Taxonomy" id="376815"/>
    <lineage>
        <taxon>Bacteria</taxon>
        <taxon>Pseudomonadati</taxon>
        <taxon>Pseudomonadota</taxon>
        <taxon>Betaproteobacteria</taxon>
        <taxon>Burkholderiales</taxon>
        <taxon>Comamonadaceae</taxon>
        <taxon>Variovorax</taxon>
    </lineage>
</organism>
<sequence length="206" mass="22631">MGLNSRYVGNDTVLLTERAIQDLGAGVQFLRGLGFEKVVLIGNSSGAALAIFYRAQAKLTAHRFPDGDPTHLHPDDLPPACGIALCAAHQGRSKLMRDWIDPSVIDEHDPLSADLALDMYGARHRVPYSAEFLARFRAAQQARLDRLKSWALERLRLLRSTRGAWMKAGGRRIRNVDIVGGNHYLAGQAELVPRAADAIAEWANAL</sequence>
<dbReference type="RefSeq" id="WP_309898320.1">
    <property type="nucleotide sequence ID" value="NZ_JAVDRF010000001.1"/>
</dbReference>
<dbReference type="InterPro" id="IPR029058">
    <property type="entry name" value="AB_hydrolase_fold"/>
</dbReference>
<proteinExistence type="predicted"/>
<comment type="caution">
    <text evidence="1">The sequence shown here is derived from an EMBL/GenBank/DDBJ whole genome shotgun (WGS) entry which is preliminary data.</text>
</comment>
<protein>
    <recommendedName>
        <fullName evidence="3">Alpha/beta hydrolase</fullName>
    </recommendedName>
</protein>
<name>A0ABU1N8P5_9BURK</name>
<reference evidence="1 2" key="1">
    <citation type="submission" date="2023-07" db="EMBL/GenBank/DDBJ databases">
        <title>Sorghum-associated microbial communities from plants grown in Nebraska, USA.</title>
        <authorList>
            <person name="Schachtman D."/>
        </authorList>
    </citation>
    <scope>NUCLEOTIDE SEQUENCE [LARGE SCALE GENOMIC DNA]</scope>
    <source>
        <strain evidence="1 2">DS1781</strain>
    </source>
</reference>
<dbReference type="EMBL" id="JAVDRF010000001">
    <property type="protein sequence ID" value="MDR6534818.1"/>
    <property type="molecule type" value="Genomic_DNA"/>
</dbReference>
<dbReference type="Proteomes" id="UP001184230">
    <property type="component" value="Unassembled WGS sequence"/>
</dbReference>
<evidence type="ECO:0008006" key="3">
    <source>
        <dbReference type="Google" id="ProtNLM"/>
    </source>
</evidence>